<name>A0A1M6ZIV6_9FIRM</name>
<accession>A0A1M6ZIV6</accession>
<feature type="binding site" evidence="2">
    <location>
        <position position="87"/>
    </location>
    <ligand>
        <name>a divalent metal cation</name>
        <dbReference type="ChEBI" id="CHEBI:60240"/>
        <label>1</label>
    </ligand>
</feature>
<dbReference type="OrthoDB" id="9810005at2"/>
<keyword evidence="1" id="KW-0378">Hydrolase</keyword>
<dbReference type="Gene3D" id="3.20.20.140">
    <property type="entry name" value="Metal-dependent hydrolases"/>
    <property type="match status" value="1"/>
</dbReference>
<dbReference type="CDD" id="cd01310">
    <property type="entry name" value="TatD_DNAse"/>
    <property type="match status" value="1"/>
</dbReference>
<dbReference type="PANTHER" id="PTHR46124">
    <property type="entry name" value="D-AMINOACYL-TRNA DEACYLASE"/>
    <property type="match status" value="1"/>
</dbReference>
<dbReference type="SUPFAM" id="SSF51556">
    <property type="entry name" value="Metallo-dependent hydrolases"/>
    <property type="match status" value="1"/>
</dbReference>
<dbReference type="RefSeq" id="WP_072853479.1">
    <property type="nucleotide sequence ID" value="NZ_FRAH01000090.1"/>
</dbReference>
<organism evidence="3 4">
    <name type="scientific">Anaerotignum lactatifermentans DSM 14214</name>
    <dbReference type="NCBI Taxonomy" id="1121323"/>
    <lineage>
        <taxon>Bacteria</taxon>
        <taxon>Bacillati</taxon>
        <taxon>Bacillota</taxon>
        <taxon>Clostridia</taxon>
        <taxon>Lachnospirales</taxon>
        <taxon>Anaerotignaceae</taxon>
        <taxon>Anaerotignum</taxon>
    </lineage>
</organism>
<feature type="binding site" evidence="2">
    <location>
        <position position="193"/>
    </location>
    <ligand>
        <name>a divalent metal cation</name>
        <dbReference type="ChEBI" id="CHEBI:60240"/>
        <label>1</label>
    </ligand>
</feature>
<dbReference type="InterPro" id="IPR001130">
    <property type="entry name" value="TatD-like"/>
</dbReference>
<gene>
    <name evidence="3" type="ORF">SAMN02745138_03225</name>
</gene>
<evidence type="ECO:0000313" key="4">
    <source>
        <dbReference type="Proteomes" id="UP000183975"/>
    </source>
</evidence>
<sequence>MTKLIDTHFHLDMYKNHKEIFEYLNQKNIYTLCMTNSPGVFISCNKLYSEGKYVRFAMGFHPLNFGLTDKDMDDFLWLLPSVDYVGEIGLDFSQKKCLPKERQMIYFERIVDKCAVLNKLMSIHVRKAEAEAIKILEKYMPNRIIIHWFSGSESELKMFLELGCYFSINANMVLSNLKIVKQIPRDKILIESDGPYSRVNGKKYKPELLRKEYEIISNKLNEPELTTIVFQNFKRLLMTK</sequence>
<feature type="binding site" evidence="2">
    <location>
        <position position="147"/>
    </location>
    <ligand>
        <name>a divalent metal cation</name>
        <dbReference type="ChEBI" id="CHEBI:60240"/>
        <label>2</label>
    </ligand>
</feature>
<evidence type="ECO:0000256" key="1">
    <source>
        <dbReference type="ARBA" id="ARBA00022801"/>
    </source>
</evidence>
<keyword evidence="4" id="KW-1185">Reference proteome</keyword>
<dbReference type="GO" id="GO:0016788">
    <property type="term" value="F:hydrolase activity, acting on ester bonds"/>
    <property type="evidence" value="ECO:0007669"/>
    <property type="project" value="InterPro"/>
</dbReference>
<dbReference type="Proteomes" id="UP000183975">
    <property type="component" value="Unassembled WGS sequence"/>
</dbReference>
<keyword evidence="2" id="KW-0479">Metal-binding</keyword>
<proteinExistence type="predicted"/>
<evidence type="ECO:0000256" key="2">
    <source>
        <dbReference type="PIRSR" id="PIRSR005902-1"/>
    </source>
</evidence>
<dbReference type="Pfam" id="PF01026">
    <property type="entry name" value="TatD_DNase"/>
    <property type="match status" value="1"/>
</dbReference>
<dbReference type="GO" id="GO:0046872">
    <property type="term" value="F:metal ion binding"/>
    <property type="evidence" value="ECO:0007669"/>
    <property type="project" value="UniProtKB-KW"/>
</dbReference>
<dbReference type="EMBL" id="FRAH01000090">
    <property type="protein sequence ID" value="SHL30273.1"/>
    <property type="molecule type" value="Genomic_DNA"/>
</dbReference>
<dbReference type="InterPro" id="IPR018228">
    <property type="entry name" value="DNase_TatD-rel_CS"/>
</dbReference>
<protein>
    <submittedName>
        <fullName evidence="3">TatD DNase family protein</fullName>
    </submittedName>
</protein>
<evidence type="ECO:0000313" key="3">
    <source>
        <dbReference type="EMBL" id="SHL30273.1"/>
    </source>
</evidence>
<feature type="binding site" evidence="2">
    <location>
        <position position="10"/>
    </location>
    <ligand>
        <name>a divalent metal cation</name>
        <dbReference type="ChEBI" id="CHEBI:60240"/>
        <label>1</label>
    </ligand>
</feature>
<dbReference type="PANTHER" id="PTHR46124:SF2">
    <property type="entry name" value="D-AMINOACYL-TRNA DEACYLASE"/>
    <property type="match status" value="1"/>
</dbReference>
<feature type="binding site" evidence="2">
    <location>
        <position position="8"/>
    </location>
    <ligand>
        <name>a divalent metal cation</name>
        <dbReference type="ChEBI" id="CHEBI:60240"/>
        <label>1</label>
    </ligand>
</feature>
<dbReference type="PROSITE" id="PS01137">
    <property type="entry name" value="TATD_1"/>
    <property type="match status" value="1"/>
</dbReference>
<dbReference type="AlphaFoldDB" id="A0A1M6ZIV6"/>
<dbReference type="PIRSF" id="PIRSF005902">
    <property type="entry name" value="DNase_TatD"/>
    <property type="match status" value="1"/>
</dbReference>
<dbReference type="InterPro" id="IPR032466">
    <property type="entry name" value="Metal_Hydrolase"/>
</dbReference>
<feature type="binding site" evidence="2">
    <location>
        <position position="124"/>
    </location>
    <ligand>
        <name>a divalent metal cation</name>
        <dbReference type="ChEBI" id="CHEBI:60240"/>
        <label>2</label>
    </ligand>
</feature>
<reference evidence="3 4" key="1">
    <citation type="submission" date="2016-11" db="EMBL/GenBank/DDBJ databases">
        <authorList>
            <person name="Jaros S."/>
            <person name="Januszkiewicz K."/>
            <person name="Wedrychowicz H."/>
        </authorList>
    </citation>
    <scope>NUCLEOTIDE SEQUENCE [LARGE SCALE GENOMIC DNA]</scope>
    <source>
        <strain evidence="3 4">DSM 14214</strain>
    </source>
</reference>